<sequence length="129" mass="14475">MISKSVTRERANKMRGDQWSGNQQLDAFRTRPTIASSRPIVAILFILFLDFCDATPTCHATCSRFVTLPCNFGRLDKCLQRDCETFCREDGGRKLIGCYCRGGPDRQTNRMCFCGPSKNGGAPKKKTLI</sequence>
<dbReference type="AlphaFoldDB" id="A0AAN4ZII9"/>
<organism evidence="1 2">
    <name type="scientific">Pristionchus mayeri</name>
    <dbReference type="NCBI Taxonomy" id="1317129"/>
    <lineage>
        <taxon>Eukaryota</taxon>
        <taxon>Metazoa</taxon>
        <taxon>Ecdysozoa</taxon>
        <taxon>Nematoda</taxon>
        <taxon>Chromadorea</taxon>
        <taxon>Rhabditida</taxon>
        <taxon>Rhabditina</taxon>
        <taxon>Diplogasteromorpha</taxon>
        <taxon>Diplogasteroidea</taxon>
        <taxon>Neodiplogasteridae</taxon>
        <taxon>Pristionchus</taxon>
    </lineage>
</organism>
<accession>A0AAN4ZII9</accession>
<evidence type="ECO:0000313" key="1">
    <source>
        <dbReference type="EMBL" id="GMR41977.1"/>
    </source>
</evidence>
<dbReference type="Proteomes" id="UP001328107">
    <property type="component" value="Unassembled WGS sequence"/>
</dbReference>
<dbReference type="EMBL" id="BTRK01000003">
    <property type="protein sequence ID" value="GMR41977.1"/>
    <property type="molecule type" value="Genomic_DNA"/>
</dbReference>
<evidence type="ECO:0000313" key="2">
    <source>
        <dbReference type="Proteomes" id="UP001328107"/>
    </source>
</evidence>
<gene>
    <name evidence="1" type="ORF">PMAYCL1PPCAC_12172</name>
</gene>
<feature type="non-terminal residue" evidence="1">
    <location>
        <position position="129"/>
    </location>
</feature>
<comment type="caution">
    <text evidence="1">The sequence shown here is derived from an EMBL/GenBank/DDBJ whole genome shotgun (WGS) entry which is preliminary data.</text>
</comment>
<protein>
    <submittedName>
        <fullName evidence="1">Uncharacterized protein</fullName>
    </submittedName>
</protein>
<name>A0AAN4ZII9_9BILA</name>
<proteinExistence type="predicted"/>
<keyword evidence="2" id="KW-1185">Reference proteome</keyword>
<reference evidence="2" key="1">
    <citation type="submission" date="2022-10" db="EMBL/GenBank/DDBJ databases">
        <title>Genome assembly of Pristionchus species.</title>
        <authorList>
            <person name="Yoshida K."/>
            <person name="Sommer R.J."/>
        </authorList>
    </citation>
    <scope>NUCLEOTIDE SEQUENCE [LARGE SCALE GENOMIC DNA]</scope>
    <source>
        <strain evidence="2">RS5460</strain>
    </source>
</reference>